<protein>
    <submittedName>
        <fullName evidence="2">Uncharacterized protein</fullName>
    </submittedName>
</protein>
<keyword evidence="3" id="KW-1185">Reference proteome</keyword>
<dbReference type="GO" id="GO:0045944">
    <property type="term" value="P:positive regulation of transcription by RNA polymerase II"/>
    <property type="evidence" value="ECO:0007669"/>
    <property type="project" value="TreeGrafter"/>
</dbReference>
<dbReference type="EMBL" id="NIVC01000052">
    <property type="protein sequence ID" value="PAA92438.1"/>
    <property type="molecule type" value="Genomic_DNA"/>
</dbReference>
<dbReference type="AlphaFoldDB" id="A0A267H2C3"/>
<proteinExistence type="predicted"/>
<feature type="region of interest" description="Disordered" evidence="1">
    <location>
        <begin position="267"/>
        <end position="292"/>
    </location>
</feature>
<feature type="non-terminal residue" evidence="2">
    <location>
        <position position="1"/>
    </location>
</feature>
<feature type="compositionally biased region" description="Low complexity" evidence="1">
    <location>
        <begin position="45"/>
        <end position="68"/>
    </location>
</feature>
<feature type="region of interest" description="Disordered" evidence="1">
    <location>
        <begin position="210"/>
        <end position="235"/>
    </location>
</feature>
<evidence type="ECO:0000313" key="2">
    <source>
        <dbReference type="EMBL" id="PAA92438.1"/>
    </source>
</evidence>
<dbReference type="PANTHER" id="PTHR46007">
    <property type="entry name" value="MEDIATOR OF RNA POLYMERASE II TRANSCRIPTION SUBUNIT 12"/>
    <property type="match status" value="1"/>
</dbReference>
<organism evidence="2 3">
    <name type="scientific">Macrostomum lignano</name>
    <dbReference type="NCBI Taxonomy" id="282301"/>
    <lineage>
        <taxon>Eukaryota</taxon>
        <taxon>Metazoa</taxon>
        <taxon>Spiralia</taxon>
        <taxon>Lophotrochozoa</taxon>
        <taxon>Platyhelminthes</taxon>
        <taxon>Rhabditophora</taxon>
        <taxon>Macrostomorpha</taxon>
        <taxon>Macrostomida</taxon>
        <taxon>Macrostomidae</taxon>
        <taxon>Macrostomum</taxon>
    </lineage>
</organism>
<gene>
    <name evidence="2" type="ORF">BOX15_Mlig033567g1</name>
</gene>
<evidence type="ECO:0000313" key="3">
    <source>
        <dbReference type="Proteomes" id="UP000215902"/>
    </source>
</evidence>
<dbReference type="InterPro" id="IPR051647">
    <property type="entry name" value="Mediator_comp_sub12"/>
</dbReference>
<name>A0A267H2C3_9PLAT</name>
<evidence type="ECO:0000256" key="1">
    <source>
        <dbReference type="SAM" id="MobiDB-lite"/>
    </source>
</evidence>
<dbReference type="GO" id="GO:0016592">
    <property type="term" value="C:mediator complex"/>
    <property type="evidence" value="ECO:0007669"/>
    <property type="project" value="TreeGrafter"/>
</dbReference>
<accession>A0A267H2C3</accession>
<comment type="caution">
    <text evidence="2">The sequence shown here is derived from an EMBL/GenBank/DDBJ whole genome shotgun (WGS) entry which is preliminary data.</text>
</comment>
<dbReference type="Proteomes" id="UP000215902">
    <property type="component" value="Unassembled WGS sequence"/>
</dbReference>
<reference evidence="2 3" key="1">
    <citation type="submission" date="2017-06" db="EMBL/GenBank/DDBJ databases">
        <title>A platform for efficient transgenesis in Macrostomum lignano, a flatworm model organism for stem cell research.</title>
        <authorList>
            <person name="Berezikov E."/>
        </authorList>
    </citation>
    <scope>NUCLEOTIDE SEQUENCE [LARGE SCALE GENOMIC DNA]</scope>
    <source>
        <strain evidence="2">DV1</strain>
        <tissue evidence="2">Whole organism</tissue>
    </source>
</reference>
<dbReference type="GO" id="GO:0003713">
    <property type="term" value="F:transcription coactivator activity"/>
    <property type="evidence" value="ECO:0007669"/>
    <property type="project" value="TreeGrafter"/>
</dbReference>
<feature type="region of interest" description="Disordered" evidence="1">
    <location>
        <begin position="27"/>
        <end position="76"/>
    </location>
</feature>
<dbReference type="PANTHER" id="PTHR46007:SF12">
    <property type="entry name" value="C2H2-TYPE DOMAIN-CONTAINING PROTEIN-RELATED"/>
    <property type="match status" value="1"/>
</dbReference>
<feature type="compositionally biased region" description="Basic and acidic residues" evidence="1">
    <location>
        <begin position="221"/>
        <end position="230"/>
    </location>
</feature>
<sequence>NFMDSQGDICMATSDCELTVESLQASQQQQQLSACDNSSAAAGLSPSKFSSSTPTKQQQQQQQADQQQHNGGYELLYSHGPGGAISDVSLRTPSGARYYNPFLRWEASAGLAGGGCSGWNGGITVSPGIFAPTAAVAAATAAAAAAAAAATLSPDHRARVCPDQIDSSEETALKQEAYSARLTAHWDSQFGVQDAIEAYFKSQIVAPSPAGFDNGKGGGRSRPEEPHVDSGTECAPKWNVSTQTILSIPAFFDLAAIISDNDDGGTNNCCGEPAADWAAESSPVRPSPPLQISQLPLTPDRVVKAFQVLPSSGSPQLGQQTRPKLQPNFQPMEVIRERSYCSMDTTSDSQPASVFCTSSLQQQQQQQQQRMAASSYGDGSSFLTGSSGSMSDLVATPTAGGQLATAANAFAAVDQPSGTASANFEDALLTPT</sequence>